<dbReference type="RefSeq" id="WP_092272357.1">
    <property type="nucleotide sequence ID" value="NZ_FORT01000012.1"/>
</dbReference>
<dbReference type="Gene3D" id="3.90.79.10">
    <property type="entry name" value="Nucleoside Triphosphate Pyrophosphohydrolase"/>
    <property type="match status" value="1"/>
</dbReference>
<dbReference type="InterPro" id="IPR000086">
    <property type="entry name" value="NUDIX_hydrolase_dom"/>
</dbReference>
<proteinExistence type="predicted"/>
<dbReference type="PANTHER" id="PTHR43222:SF2">
    <property type="entry name" value="NUDIX HYDROLASE 23, CHLOROPLASTIC"/>
    <property type="match status" value="1"/>
</dbReference>
<dbReference type="AlphaFoldDB" id="A0A1I3Z2M6"/>
<keyword evidence="3" id="KW-1185">Reference proteome</keyword>
<dbReference type="CDD" id="cd18886">
    <property type="entry name" value="NUDIX_MutT_Nudt1"/>
    <property type="match status" value="1"/>
</dbReference>
<protein>
    <submittedName>
        <fullName evidence="2">8-oxo-dGTP diphosphatase</fullName>
    </submittedName>
</protein>
<dbReference type="Proteomes" id="UP000198915">
    <property type="component" value="Unassembled WGS sequence"/>
</dbReference>
<organism evidence="2 3">
    <name type="scientific">Brevibacillus centrosporus</name>
    <dbReference type="NCBI Taxonomy" id="54910"/>
    <lineage>
        <taxon>Bacteria</taxon>
        <taxon>Bacillati</taxon>
        <taxon>Bacillota</taxon>
        <taxon>Bacilli</taxon>
        <taxon>Bacillales</taxon>
        <taxon>Paenibacillaceae</taxon>
        <taxon>Brevibacillus</taxon>
    </lineage>
</organism>
<accession>A0A1I3Z2M6</accession>
<reference evidence="3" key="1">
    <citation type="submission" date="2016-10" db="EMBL/GenBank/DDBJ databases">
        <authorList>
            <person name="Varghese N."/>
            <person name="Submissions S."/>
        </authorList>
    </citation>
    <scope>NUCLEOTIDE SEQUENCE [LARGE SCALE GENOMIC DNA]</scope>
    <source>
        <strain evidence="3">OK042</strain>
    </source>
</reference>
<evidence type="ECO:0000313" key="2">
    <source>
        <dbReference type="EMBL" id="SFK38322.1"/>
    </source>
</evidence>
<dbReference type="STRING" id="1884381.SAMN05518846_112140"/>
<evidence type="ECO:0000259" key="1">
    <source>
        <dbReference type="PROSITE" id="PS51462"/>
    </source>
</evidence>
<dbReference type="SUPFAM" id="SSF55811">
    <property type="entry name" value="Nudix"/>
    <property type="match status" value="1"/>
</dbReference>
<gene>
    <name evidence="2" type="ORF">SAMN05518846_112140</name>
</gene>
<dbReference type="PROSITE" id="PS51462">
    <property type="entry name" value="NUDIX"/>
    <property type="match status" value="1"/>
</dbReference>
<dbReference type="PANTHER" id="PTHR43222">
    <property type="entry name" value="NUDIX HYDROLASE 23"/>
    <property type="match status" value="1"/>
</dbReference>
<dbReference type="EMBL" id="FORT01000012">
    <property type="protein sequence ID" value="SFK38322.1"/>
    <property type="molecule type" value="Genomic_DNA"/>
</dbReference>
<evidence type="ECO:0000313" key="3">
    <source>
        <dbReference type="Proteomes" id="UP000198915"/>
    </source>
</evidence>
<sequence length="161" mass="18219">MIRYTICFLKQGSRFLMLNRFHPPTMGLWNGVGGKIEPGESPLMSVLREVWEETGIRLETATYKGVISWKLDGSLTGGMHAFLAELPDDLIYATPSLVEEGVLAWKEEDWLLHPDNSGVPENLPLFLPVMLSTTDCFAYHFDYSKGRVVAHEKRPLPELIK</sequence>
<dbReference type="InterPro" id="IPR015797">
    <property type="entry name" value="NUDIX_hydrolase-like_dom_sf"/>
</dbReference>
<name>A0A1I3Z2M6_9BACL</name>
<dbReference type="Pfam" id="PF00293">
    <property type="entry name" value="NUDIX"/>
    <property type="match status" value="1"/>
</dbReference>
<feature type="domain" description="Nudix hydrolase" evidence="1">
    <location>
        <begin position="1"/>
        <end position="128"/>
    </location>
</feature>